<dbReference type="PANTHER" id="PTHR34846:SF5">
    <property type="entry name" value="CARBOXYMUCONOLACTONE DECARBOXYLASE-LIKE DOMAIN-CONTAINING PROTEIN"/>
    <property type="match status" value="1"/>
</dbReference>
<keyword evidence="3" id="KW-1185">Reference proteome</keyword>
<proteinExistence type="predicted"/>
<dbReference type="InterPro" id="IPR029032">
    <property type="entry name" value="AhpD-like"/>
</dbReference>
<organism evidence="2 3">
    <name type="scientific">Sphingobium nicotianae</name>
    <dbReference type="NCBI Taxonomy" id="2782607"/>
    <lineage>
        <taxon>Bacteria</taxon>
        <taxon>Pseudomonadati</taxon>
        <taxon>Pseudomonadota</taxon>
        <taxon>Alphaproteobacteria</taxon>
        <taxon>Sphingomonadales</taxon>
        <taxon>Sphingomonadaceae</taxon>
        <taxon>Sphingobium</taxon>
    </lineage>
</organism>
<dbReference type="Gene3D" id="1.20.1290.10">
    <property type="entry name" value="AhpD-like"/>
    <property type="match status" value="1"/>
</dbReference>
<gene>
    <name evidence="2" type="ORF">KK488_10500</name>
</gene>
<accession>A0A9X1DC45</accession>
<dbReference type="InterPro" id="IPR003779">
    <property type="entry name" value="CMD-like"/>
</dbReference>
<protein>
    <submittedName>
        <fullName evidence="2">Carboxymuconolactone decarboxylase family protein</fullName>
    </submittedName>
</protein>
<feature type="domain" description="Carboxymuconolactone decarboxylase-like" evidence="1">
    <location>
        <begin position="49"/>
        <end position="106"/>
    </location>
</feature>
<dbReference type="Pfam" id="PF02627">
    <property type="entry name" value="CMD"/>
    <property type="match status" value="1"/>
</dbReference>
<evidence type="ECO:0000313" key="3">
    <source>
        <dbReference type="Proteomes" id="UP001138757"/>
    </source>
</evidence>
<dbReference type="SUPFAM" id="SSF69118">
    <property type="entry name" value="AhpD-like"/>
    <property type="match status" value="1"/>
</dbReference>
<dbReference type="PANTHER" id="PTHR34846">
    <property type="entry name" value="4-CARBOXYMUCONOLACTONE DECARBOXYLASE FAMILY PROTEIN (AFU_ORTHOLOGUE AFUA_6G11590)"/>
    <property type="match status" value="1"/>
</dbReference>
<evidence type="ECO:0000259" key="1">
    <source>
        <dbReference type="Pfam" id="PF02627"/>
    </source>
</evidence>
<sequence>MRTKTPRLPGLTNEQLTPEQEEYFAPLRDRGIDSHVLRSLLRHLRASKAFRTWSAYSMGGGNKLADREREVVAMRTAWLIKAGYVWSRHIPYGTNAGLTAEEMEALKKPISAHPWSDADIALIHLAEDQVANFFISDKVWAELNAHFDEEQIIDAIFVCGHFMMLGMFLNSAGLPIDDDVVADPDLEKL</sequence>
<comment type="caution">
    <text evidence="2">The sequence shown here is derived from an EMBL/GenBank/DDBJ whole genome shotgun (WGS) entry which is preliminary data.</text>
</comment>
<dbReference type="Proteomes" id="UP001138757">
    <property type="component" value="Unassembled WGS sequence"/>
</dbReference>
<dbReference type="GO" id="GO:0051920">
    <property type="term" value="F:peroxiredoxin activity"/>
    <property type="evidence" value="ECO:0007669"/>
    <property type="project" value="InterPro"/>
</dbReference>
<dbReference type="RefSeq" id="WP_214623265.1">
    <property type="nucleotide sequence ID" value="NZ_JAHGAW010000006.1"/>
</dbReference>
<dbReference type="AlphaFoldDB" id="A0A9X1DC45"/>
<dbReference type="EMBL" id="JAHGAW010000006">
    <property type="protein sequence ID" value="MBT2187375.1"/>
    <property type="molecule type" value="Genomic_DNA"/>
</dbReference>
<name>A0A9X1DC45_9SPHN</name>
<reference evidence="2" key="1">
    <citation type="submission" date="2021-05" db="EMBL/GenBank/DDBJ databases">
        <title>Genome of Sphingobium sp. strain.</title>
        <authorList>
            <person name="Fan R."/>
        </authorList>
    </citation>
    <scope>NUCLEOTIDE SEQUENCE</scope>
    <source>
        <strain evidence="2">H33</strain>
    </source>
</reference>
<evidence type="ECO:0000313" key="2">
    <source>
        <dbReference type="EMBL" id="MBT2187375.1"/>
    </source>
</evidence>